<dbReference type="SUPFAM" id="SSF46785">
    <property type="entry name" value="Winged helix' DNA-binding domain"/>
    <property type="match status" value="1"/>
</dbReference>
<dbReference type="SMART" id="SM00419">
    <property type="entry name" value="HTH_CRP"/>
    <property type="match status" value="1"/>
</dbReference>
<dbReference type="InterPro" id="IPR018490">
    <property type="entry name" value="cNMP-bd_dom_sf"/>
</dbReference>
<dbReference type="Gene3D" id="1.10.10.10">
    <property type="entry name" value="Winged helix-like DNA-binding domain superfamily/Winged helix DNA-binding domain"/>
    <property type="match status" value="1"/>
</dbReference>
<dbReference type="SUPFAM" id="SSF51206">
    <property type="entry name" value="cAMP-binding domain-like"/>
    <property type="match status" value="1"/>
</dbReference>
<evidence type="ECO:0000313" key="7">
    <source>
        <dbReference type="Proteomes" id="UP000532010"/>
    </source>
</evidence>
<proteinExistence type="predicted"/>
<dbReference type="PANTHER" id="PTHR24567:SF74">
    <property type="entry name" value="HTH-TYPE TRANSCRIPTIONAL REGULATOR ARCR"/>
    <property type="match status" value="1"/>
</dbReference>
<feature type="domain" description="HTH crp-type" evidence="5">
    <location>
        <begin position="143"/>
        <end position="209"/>
    </location>
</feature>
<evidence type="ECO:0000256" key="2">
    <source>
        <dbReference type="ARBA" id="ARBA00023125"/>
    </source>
</evidence>
<evidence type="ECO:0000256" key="1">
    <source>
        <dbReference type="ARBA" id="ARBA00023015"/>
    </source>
</evidence>
<dbReference type="InterPro" id="IPR050397">
    <property type="entry name" value="Env_Response_Regulators"/>
</dbReference>
<dbReference type="RefSeq" id="WP_183450391.1">
    <property type="nucleotide sequence ID" value="NZ_JACHWB010000003.1"/>
</dbReference>
<dbReference type="PROSITE" id="PS50042">
    <property type="entry name" value="CNMP_BINDING_3"/>
    <property type="match status" value="1"/>
</dbReference>
<dbReference type="InterPro" id="IPR000595">
    <property type="entry name" value="cNMP-bd_dom"/>
</dbReference>
<dbReference type="PANTHER" id="PTHR24567">
    <property type="entry name" value="CRP FAMILY TRANSCRIPTIONAL REGULATORY PROTEIN"/>
    <property type="match status" value="1"/>
</dbReference>
<gene>
    <name evidence="6" type="ORF">FHR70_002392</name>
</gene>
<sequence>MTGDPPNRLLTILPPEDLRWLEAQLECTQLSRGEVLAEEGELLQHTYFPQSAVVSLVRTLKDGQVAEMATFGREGLVGLAFEGIPLQSFGRYTVQIPGAALRIDTMGLHKASLVRPAIRSMILRYTELLMSLTLRSAACNAAHSVEARAGRWIIATCDRVNRQNIPLTHEFLAEMLGVQRSTVSMVLHGFQSRGLIHQGRGSITVVDRPGLQQAACECYGALREKYEKLLPVVGGTAHS</sequence>
<dbReference type="InterPro" id="IPR036390">
    <property type="entry name" value="WH_DNA-bd_sf"/>
</dbReference>
<dbReference type="Gene3D" id="2.60.120.10">
    <property type="entry name" value="Jelly Rolls"/>
    <property type="match status" value="1"/>
</dbReference>
<dbReference type="CDD" id="cd00038">
    <property type="entry name" value="CAP_ED"/>
    <property type="match status" value="1"/>
</dbReference>
<dbReference type="AlphaFoldDB" id="A0A7W4YWB0"/>
<protein>
    <submittedName>
        <fullName evidence="6">CRP-like cAMP-binding protein</fullName>
    </submittedName>
</protein>
<dbReference type="GO" id="GO:0005829">
    <property type="term" value="C:cytosol"/>
    <property type="evidence" value="ECO:0007669"/>
    <property type="project" value="TreeGrafter"/>
</dbReference>
<feature type="domain" description="Cyclic nucleotide-binding" evidence="4">
    <location>
        <begin position="9"/>
        <end position="77"/>
    </location>
</feature>
<dbReference type="PROSITE" id="PS51063">
    <property type="entry name" value="HTH_CRP_2"/>
    <property type="match status" value="1"/>
</dbReference>
<comment type="caution">
    <text evidence="6">The sequence shown here is derived from an EMBL/GenBank/DDBJ whole genome shotgun (WGS) entry which is preliminary data.</text>
</comment>
<dbReference type="EMBL" id="JACHWB010000003">
    <property type="protein sequence ID" value="MBB3019327.1"/>
    <property type="molecule type" value="Genomic_DNA"/>
</dbReference>
<evidence type="ECO:0000256" key="3">
    <source>
        <dbReference type="ARBA" id="ARBA00023163"/>
    </source>
</evidence>
<dbReference type="GO" id="GO:0003677">
    <property type="term" value="F:DNA binding"/>
    <property type="evidence" value="ECO:0007669"/>
    <property type="project" value="UniProtKB-KW"/>
</dbReference>
<evidence type="ECO:0000259" key="5">
    <source>
        <dbReference type="PROSITE" id="PS51063"/>
    </source>
</evidence>
<organism evidence="6 7">
    <name type="scientific">Microvirga lupini</name>
    <dbReference type="NCBI Taxonomy" id="420324"/>
    <lineage>
        <taxon>Bacteria</taxon>
        <taxon>Pseudomonadati</taxon>
        <taxon>Pseudomonadota</taxon>
        <taxon>Alphaproteobacteria</taxon>
        <taxon>Hyphomicrobiales</taxon>
        <taxon>Methylobacteriaceae</taxon>
        <taxon>Microvirga</taxon>
    </lineage>
</organism>
<dbReference type="InterPro" id="IPR014710">
    <property type="entry name" value="RmlC-like_jellyroll"/>
</dbReference>
<dbReference type="InterPro" id="IPR036388">
    <property type="entry name" value="WH-like_DNA-bd_sf"/>
</dbReference>
<evidence type="ECO:0000313" key="6">
    <source>
        <dbReference type="EMBL" id="MBB3019327.1"/>
    </source>
</evidence>
<dbReference type="InterPro" id="IPR012318">
    <property type="entry name" value="HTH_CRP"/>
</dbReference>
<reference evidence="6 7" key="1">
    <citation type="submission" date="2020-08" db="EMBL/GenBank/DDBJ databases">
        <title>The Agave Microbiome: Exploring the role of microbial communities in plant adaptations to desert environments.</title>
        <authorList>
            <person name="Partida-Martinez L.P."/>
        </authorList>
    </citation>
    <scope>NUCLEOTIDE SEQUENCE [LARGE SCALE GENOMIC DNA]</scope>
    <source>
        <strain evidence="6 7">AT3.9</strain>
    </source>
</reference>
<dbReference type="Proteomes" id="UP000532010">
    <property type="component" value="Unassembled WGS sequence"/>
</dbReference>
<name>A0A7W4YWB0_9HYPH</name>
<keyword evidence="7" id="KW-1185">Reference proteome</keyword>
<keyword evidence="3" id="KW-0804">Transcription</keyword>
<dbReference type="GO" id="GO:0003700">
    <property type="term" value="F:DNA-binding transcription factor activity"/>
    <property type="evidence" value="ECO:0007669"/>
    <property type="project" value="TreeGrafter"/>
</dbReference>
<keyword evidence="1" id="KW-0805">Transcription regulation</keyword>
<accession>A0A7W4YWB0</accession>
<dbReference type="Pfam" id="PF13545">
    <property type="entry name" value="HTH_Crp_2"/>
    <property type="match status" value="1"/>
</dbReference>
<keyword evidence="2" id="KW-0238">DNA-binding</keyword>
<evidence type="ECO:0000259" key="4">
    <source>
        <dbReference type="PROSITE" id="PS50042"/>
    </source>
</evidence>